<reference evidence="2 3" key="1">
    <citation type="journal article" date="2023" name="Arcadia Sci">
        <title>De novo assembly of a long-read Amblyomma americanum tick genome.</title>
        <authorList>
            <person name="Chou S."/>
            <person name="Poskanzer K.E."/>
            <person name="Rollins M."/>
            <person name="Thuy-Boun P.S."/>
        </authorList>
    </citation>
    <scope>NUCLEOTIDE SEQUENCE [LARGE SCALE GENOMIC DNA]</scope>
    <source>
        <strain evidence="2">F_SG_1</strain>
        <tissue evidence="2">Salivary glands</tissue>
    </source>
</reference>
<name>A0AAQ4EHI1_AMBAM</name>
<accession>A0AAQ4EHI1</accession>
<organism evidence="2 3">
    <name type="scientific">Amblyomma americanum</name>
    <name type="common">Lone star tick</name>
    <dbReference type="NCBI Taxonomy" id="6943"/>
    <lineage>
        <taxon>Eukaryota</taxon>
        <taxon>Metazoa</taxon>
        <taxon>Ecdysozoa</taxon>
        <taxon>Arthropoda</taxon>
        <taxon>Chelicerata</taxon>
        <taxon>Arachnida</taxon>
        <taxon>Acari</taxon>
        <taxon>Parasitiformes</taxon>
        <taxon>Ixodida</taxon>
        <taxon>Ixodoidea</taxon>
        <taxon>Ixodidae</taxon>
        <taxon>Amblyomminae</taxon>
        <taxon>Amblyomma</taxon>
    </lineage>
</organism>
<dbReference type="Proteomes" id="UP001321473">
    <property type="component" value="Unassembled WGS sequence"/>
</dbReference>
<evidence type="ECO:0000256" key="1">
    <source>
        <dbReference type="SAM" id="MobiDB-lite"/>
    </source>
</evidence>
<dbReference type="AlphaFoldDB" id="A0AAQ4EHI1"/>
<comment type="caution">
    <text evidence="2">The sequence shown here is derived from an EMBL/GenBank/DDBJ whole genome shotgun (WGS) entry which is preliminary data.</text>
</comment>
<dbReference type="EMBL" id="JARKHS020015791">
    <property type="protein sequence ID" value="KAK8774120.1"/>
    <property type="molecule type" value="Genomic_DNA"/>
</dbReference>
<evidence type="ECO:0000313" key="3">
    <source>
        <dbReference type="Proteomes" id="UP001321473"/>
    </source>
</evidence>
<keyword evidence="3" id="KW-1185">Reference proteome</keyword>
<evidence type="ECO:0000313" key="2">
    <source>
        <dbReference type="EMBL" id="KAK8774120.1"/>
    </source>
</evidence>
<feature type="region of interest" description="Disordered" evidence="1">
    <location>
        <begin position="31"/>
        <end position="59"/>
    </location>
</feature>
<sequence length="92" mass="10280">MQTCQLTWRLASARDTGLDEPNERRALATQKTAELAVETTPDPIAGDPERGPDSWPQNPQLPFFFSPLSKSSVACASFRNKFTERGRHETAF</sequence>
<gene>
    <name evidence="2" type="ORF">V5799_011349</name>
</gene>
<protein>
    <submittedName>
        <fullName evidence="2">Uncharacterized protein</fullName>
    </submittedName>
</protein>
<proteinExistence type="predicted"/>